<dbReference type="SMART" id="SM00175">
    <property type="entry name" value="RAB"/>
    <property type="match status" value="1"/>
</dbReference>
<dbReference type="InterPro" id="IPR001806">
    <property type="entry name" value="Small_GTPase"/>
</dbReference>
<evidence type="ECO:0000256" key="1">
    <source>
        <dbReference type="ARBA" id="ARBA00004236"/>
    </source>
</evidence>
<organism evidence="10 11">
    <name type="scientific">Collichthys lucidus</name>
    <name type="common">Big head croaker</name>
    <name type="synonym">Sciaena lucida</name>
    <dbReference type="NCBI Taxonomy" id="240159"/>
    <lineage>
        <taxon>Eukaryota</taxon>
        <taxon>Metazoa</taxon>
        <taxon>Chordata</taxon>
        <taxon>Craniata</taxon>
        <taxon>Vertebrata</taxon>
        <taxon>Euteleostomi</taxon>
        <taxon>Actinopterygii</taxon>
        <taxon>Neopterygii</taxon>
        <taxon>Teleostei</taxon>
        <taxon>Neoteleostei</taxon>
        <taxon>Acanthomorphata</taxon>
        <taxon>Eupercaria</taxon>
        <taxon>Sciaenidae</taxon>
        <taxon>Collichthys</taxon>
    </lineage>
</organism>
<protein>
    <submittedName>
        <fullName evidence="10">Rho-related GTP-binding protein</fullName>
    </submittedName>
</protein>
<evidence type="ECO:0000256" key="9">
    <source>
        <dbReference type="ARBA" id="ARBA00023289"/>
    </source>
</evidence>
<dbReference type="FunFam" id="3.40.50.300:FF:000676">
    <property type="entry name" value="Ras homolog family member F"/>
    <property type="match status" value="1"/>
</dbReference>
<keyword evidence="6" id="KW-0342">GTP-binding</keyword>
<evidence type="ECO:0000256" key="8">
    <source>
        <dbReference type="ARBA" id="ARBA00023288"/>
    </source>
</evidence>
<dbReference type="Gene3D" id="3.40.50.300">
    <property type="entry name" value="P-loop containing nucleotide triphosphate hydrolases"/>
    <property type="match status" value="1"/>
</dbReference>
<dbReference type="SMART" id="SM00173">
    <property type="entry name" value="RAS"/>
    <property type="match status" value="1"/>
</dbReference>
<evidence type="ECO:0000256" key="2">
    <source>
        <dbReference type="ARBA" id="ARBA00010142"/>
    </source>
</evidence>
<dbReference type="GO" id="GO:0007264">
    <property type="term" value="P:small GTPase-mediated signal transduction"/>
    <property type="evidence" value="ECO:0007669"/>
    <property type="project" value="InterPro"/>
</dbReference>
<dbReference type="AlphaFoldDB" id="A0A4U5UWK8"/>
<gene>
    <name evidence="10" type="ORF">D9C73_012102</name>
</gene>
<dbReference type="PROSITE" id="PS51420">
    <property type="entry name" value="RHO"/>
    <property type="match status" value="1"/>
</dbReference>
<keyword evidence="5" id="KW-0547">Nucleotide-binding</keyword>
<dbReference type="EMBL" id="CM014088">
    <property type="protein sequence ID" value="TKS79070.1"/>
    <property type="molecule type" value="Genomic_DNA"/>
</dbReference>
<sequence>MSQKGSGANRGNTSQLEEFKVVIVGDRGCGKTSLLTVYTTGVFPEEYVPSVFDKSVVNTRYRGKHLQLHLYDTAGQEDYDRLRPLSYYNVNVVLICYDVMCPSSFDNVFIKWYPEVQHFCLGAPIILVGCKGDLRTDKALIKRLWASGQNVVTYIQGEDAKRKLNAVLYMECSAKYRENVDDLFRQAAKQALTATRAPEKVKERSLCALF</sequence>
<proteinExistence type="inferred from homology"/>
<dbReference type="NCBIfam" id="TIGR00231">
    <property type="entry name" value="small_GTP"/>
    <property type="match status" value="1"/>
</dbReference>
<evidence type="ECO:0000256" key="7">
    <source>
        <dbReference type="ARBA" id="ARBA00023136"/>
    </source>
</evidence>
<evidence type="ECO:0000256" key="6">
    <source>
        <dbReference type="ARBA" id="ARBA00023134"/>
    </source>
</evidence>
<comment type="subcellular location">
    <subcellularLocation>
        <location evidence="1">Cell membrane</location>
    </subcellularLocation>
</comment>
<keyword evidence="11" id="KW-1185">Reference proteome</keyword>
<dbReference type="InterPro" id="IPR003578">
    <property type="entry name" value="Small_GTPase_Rho"/>
</dbReference>
<dbReference type="STRING" id="240159.A0A4U5UWK8"/>
<dbReference type="PROSITE" id="PS51421">
    <property type="entry name" value="RAS"/>
    <property type="match status" value="1"/>
</dbReference>
<dbReference type="SUPFAM" id="SSF52540">
    <property type="entry name" value="P-loop containing nucleoside triphosphate hydrolases"/>
    <property type="match status" value="1"/>
</dbReference>
<evidence type="ECO:0000256" key="3">
    <source>
        <dbReference type="ARBA" id="ARBA00022475"/>
    </source>
</evidence>
<keyword evidence="7" id="KW-0472">Membrane</keyword>
<reference evidence="10 11" key="1">
    <citation type="submission" date="2019-01" db="EMBL/GenBank/DDBJ databases">
        <title>Genome Assembly of Collichthys lucidus.</title>
        <authorList>
            <person name="Cai M."/>
            <person name="Xiao S."/>
        </authorList>
    </citation>
    <scope>NUCLEOTIDE SEQUENCE [LARGE SCALE GENOMIC DNA]</scope>
    <source>
        <strain evidence="10">JT15FE1705JMU</strain>
        <tissue evidence="10">Muscle</tissue>
    </source>
</reference>
<evidence type="ECO:0000256" key="5">
    <source>
        <dbReference type="ARBA" id="ARBA00022741"/>
    </source>
</evidence>
<dbReference type="SMART" id="SM00174">
    <property type="entry name" value="RHO"/>
    <property type="match status" value="1"/>
</dbReference>
<evidence type="ECO:0000313" key="11">
    <source>
        <dbReference type="Proteomes" id="UP000298787"/>
    </source>
</evidence>
<dbReference type="InterPro" id="IPR005225">
    <property type="entry name" value="Small_GTP-bd"/>
</dbReference>
<dbReference type="PRINTS" id="PR00449">
    <property type="entry name" value="RASTRNSFRMNG"/>
</dbReference>
<keyword evidence="9" id="KW-0636">Prenylation</keyword>
<dbReference type="GO" id="GO:0005525">
    <property type="term" value="F:GTP binding"/>
    <property type="evidence" value="ECO:0007669"/>
    <property type="project" value="UniProtKB-KW"/>
</dbReference>
<dbReference type="InterPro" id="IPR027417">
    <property type="entry name" value="P-loop_NTPase"/>
</dbReference>
<dbReference type="PANTHER" id="PTHR24072">
    <property type="entry name" value="RHO FAMILY GTPASE"/>
    <property type="match status" value="1"/>
</dbReference>
<dbReference type="GO" id="GO:0007015">
    <property type="term" value="P:actin filament organization"/>
    <property type="evidence" value="ECO:0007669"/>
    <property type="project" value="UniProtKB-ARBA"/>
</dbReference>
<dbReference type="Proteomes" id="UP000298787">
    <property type="component" value="Chromosome 11"/>
</dbReference>
<keyword evidence="8" id="KW-0449">Lipoprotein</keyword>
<accession>A0A4U5UWK8</accession>
<dbReference type="PROSITE" id="PS51419">
    <property type="entry name" value="RAB"/>
    <property type="match status" value="1"/>
</dbReference>
<evidence type="ECO:0000313" key="10">
    <source>
        <dbReference type="EMBL" id="TKS79070.1"/>
    </source>
</evidence>
<name>A0A4U5UWK8_COLLU</name>
<dbReference type="GO" id="GO:0003924">
    <property type="term" value="F:GTPase activity"/>
    <property type="evidence" value="ECO:0007669"/>
    <property type="project" value="InterPro"/>
</dbReference>
<dbReference type="Pfam" id="PF00071">
    <property type="entry name" value="Ras"/>
    <property type="match status" value="1"/>
</dbReference>
<comment type="similarity">
    <text evidence="2">Belongs to the small GTPase superfamily. Rho family.</text>
</comment>
<keyword evidence="4" id="KW-0488">Methylation</keyword>
<keyword evidence="3" id="KW-1003">Cell membrane</keyword>
<evidence type="ECO:0000256" key="4">
    <source>
        <dbReference type="ARBA" id="ARBA00022481"/>
    </source>
</evidence>
<dbReference type="GO" id="GO:0005886">
    <property type="term" value="C:plasma membrane"/>
    <property type="evidence" value="ECO:0007669"/>
    <property type="project" value="UniProtKB-SubCell"/>
</dbReference>